<organism evidence="2 3">
    <name type="scientific">Turicimonas muris</name>
    <dbReference type="NCBI Taxonomy" id="1796652"/>
    <lineage>
        <taxon>Bacteria</taxon>
        <taxon>Pseudomonadati</taxon>
        <taxon>Pseudomonadota</taxon>
        <taxon>Betaproteobacteria</taxon>
        <taxon>Burkholderiales</taxon>
        <taxon>Sutterellaceae</taxon>
        <taxon>Turicimonas</taxon>
    </lineage>
</organism>
<evidence type="ECO:0000313" key="2">
    <source>
        <dbReference type="EMBL" id="OXE50935.1"/>
    </source>
</evidence>
<keyword evidence="3" id="KW-1185">Reference proteome</keyword>
<reference evidence="3" key="1">
    <citation type="submission" date="2017-05" db="EMBL/GenBank/DDBJ databases">
        <title>Improved OligoMM genomes.</title>
        <authorList>
            <person name="Garzetti D."/>
        </authorList>
    </citation>
    <scope>NUCLEOTIDE SEQUENCE [LARGE SCALE GENOMIC DNA]</scope>
    <source>
        <strain evidence="3">YL45</strain>
    </source>
</reference>
<dbReference type="Proteomes" id="UP000214610">
    <property type="component" value="Unassembled WGS sequence"/>
</dbReference>
<dbReference type="AlphaFoldDB" id="A0A227KSD0"/>
<gene>
    <name evidence="2" type="ORF">ADH67_01125</name>
</gene>
<proteinExistence type="predicted"/>
<protein>
    <recommendedName>
        <fullName evidence="1">DUF362 domain-containing protein</fullName>
    </recommendedName>
</protein>
<evidence type="ECO:0000259" key="1">
    <source>
        <dbReference type="Pfam" id="PF04015"/>
    </source>
</evidence>
<dbReference type="Pfam" id="PF04015">
    <property type="entry name" value="DUF362"/>
    <property type="match status" value="1"/>
</dbReference>
<name>A0A227KSD0_9BURK</name>
<evidence type="ECO:0000313" key="3">
    <source>
        <dbReference type="Proteomes" id="UP000214610"/>
    </source>
</evidence>
<dbReference type="GeneID" id="78363125"/>
<comment type="caution">
    <text evidence="2">The sequence shown here is derived from an EMBL/GenBank/DDBJ whole genome shotgun (WGS) entry which is preliminary data.</text>
</comment>
<sequence length="319" mass="34762">MKENQGISRRTLLLATCTLPILERSVFAADTSHSNTQDLPVVYFAKNVSSNNFIDIYDRLRKDAGIPDRGGLTGIKLHGDDVDNNRELWKALQKHIPNSKFVECNYASLYPSGRGNTPGNIRAITSQGISPTQLDILDRNSEFTFVPIDGGKELKEISVPTALLKEYGCVAVTANFRIPSFAGFSGACKNVGIGLASGEGKTQVHSHSVQRDPGFFRRLADASKGIHDAMGNRLLFINVLSDISVQPLEGTKVNNGSLGIIGSLDLLAADEAAVDLIYGLAPEKYDRYSTKVKIDRGFLQLEYLSSIGAGNRKYLVKEI</sequence>
<feature type="domain" description="DUF362" evidence="1">
    <location>
        <begin position="134"/>
        <end position="275"/>
    </location>
</feature>
<accession>A0A227KSD0</accession>
<dbReference type="InterPro" id="IPR007160">
    <property type="entry name" value="DUF362"/>
</dbReference>
<dbReference type="RefSeq" id="WP_066590872.1">
    <property type="nucleotide sequence ID" value="NZ_CAJTBZ010000023.1"/>
</dbReference>
<dbReference type="EMBL" id="NHMP01000001">
    <property type="protein sequence ID" value="OXE50935.1"/>
    <property type="molecule type" value="Genomic_DNA"/>
</dbReference>